<organism evidence="3">
    <name type="scientific">Granulicella tundricola (strain ATCC BAA-1859 / DSM 23138 / MP5ACTX9)</name>
    <dbReference type="NCBI Taxonomy" id="1198114"/>
    <lineage>
        <taxon>Bacteria</taxon>
        <taxon>Pseudomonadati</taxon>
        <taxon>Acidobacteriota</taxon>
        <taxon>Terriglobia</taxon>
        <taxon>Terriglobales</taxon>
        <taxon>Acidobacteriaceae</taxon>
        <taxon>Granulicella</taxon>
    </lineage>
</organism>
<keyword evidence="3" id="KW-1185">Reference proteome</keyword>
<sequence length="439" mass="46471">MSTALALASVSYVLVDLLNNGLIDHDISSVAGDVSVTALSPDQIDASSPTNSQLNLFLYNVTQNESWRNDNYPSRNFQGDRISNPPLALNLHYLLTAYGAEPFHAEILLGYGMQLLHENPVLPRDAIRRSLKGTTVGAGNLPSNLLNLITSQLAEQVEQVKIWPQMLSTEEISRLWTAFQAKYRPTAAYQASVVLIESTVSTKSSLPVLTRGLYAFPSQRPVVTSVLSQRPVPDAKPADQPILFNYTLLLQGSSLQGESTTVSFTTQDAAPTSTTASMITVPLPAGLLAGAQVLTVNQTLLAGSPPTSILTQQSEPLSFVLRPTLVSATVEGLTGAGDSPRNGTLHVVIAPAVDPAQRLILLLNLMETMPTTGAGYSFPGPAPVSTDPSGALSAPTDTFDIPFAGTVPGTYQVRVNVGGVDSIQIAPDGSVQSMQVVIA</sequence>
<dbReference type="RefSeq" id="WP_013580810.1">
    <property type="nucleotide sequence ID" value="NC_015064.1"/>
</dbReference>
<dbReference type="PaxDb" id="1198114-AciX9_2459"/>
<evidence type="ECO:0000313" key="3">
    <source>
        <dbReference type="Proteomes" id="UP000000343"/>
    </source>
</evidence>
<dbReference type="EMBL" id="CP002480">
    <property type="protein sequence ID" value="ADW69494.1"/>
    <property type="molecule type" value="Genomic_DNA"/>
</dbReference>
<dbReference type="STRING" id="1198114.AciX9_2459"/>
<dbReference type="Pfam" id="PF14065">
    <property type="entry name" value="Pvc16_N"/>
    <property type="match status" value="1"/>
</dbReference>
<evidence type="ECO:0000313" key="2">
    <source>
        <dbReference type="EMBL" id="ADW69494.1"/>
    </source>
</evidence>
<dbReference type="AlphaFoldDB" id="E8X5E7"/>
<accession>E8X5E7</accession>
<evidence type="ECO:0000259" key="1">
    <source>
        <dbReference type="Pfam" id="PF14065"/>
    </source>
</evidence>
<reference evidence="3" key="1">
    <citation type="submission" date="2011-01" db="EMBL/GenBank/DDBJ databases">
        <title>Complete sequence of chromosome of Acidobacterium sp. MP5ACTX9.</title>
        <authorList>
            <consortium name="US DOE Joint Genome Institute"/>
            <person name="Lucas S."/>
            <person name="Copeland A."/>
            <person name="Lapidus A."/>
            <person name="Cheng J.-F."/>
            <person name="Goodwin L."/>
            <person name="Pitluck S."/>
            <person name="Teshima H."/>
            <person name="Detter J.C."/>
            <person name="Han C."/>
            <person name="Tapia R."/>
            <person name="Land M."/>
            <person name="Hauser L."/>
            <person name="Kyrpides N."/>
            <person name="Ivanova N."/>
            <person name="Ovchinnikova G."/>
            <person name="Pagani I."/>
            <person name="Rawat S.R."/>
            <person name="Mannisto M."/>
            <person name="Haggblom M.M."/>
            <person name="Woyke T."/>
        </authorList>
    </citation>
    <scope>NUCLEOTIDE SEQUENCE [LARGE SCALE GENOMIC DNA]</scope>
    <source>
        <strain evidence="3">MP5ACTX9</strain>
    </source>
</reference>
<dbReference type="Proteomes" id="UP000000343">
    <property type="component" value="Chromosome"/>
</dbReference>
<gene>
    <name evidence="2" type="ordered locus">AciX9_2459</name>
</gene>
<feature type="domain" description="Pvc16 N-terminal" evidence="1">
    <location>
        <begin position="10"/>
        <end position="209"/>
    </location>
</feature>
<dbReference type="InterPro" id="IPR025351">
    <property type="entry name" value="Pvc16_N"/>
</dbReference>
<proteinExistence type="predicted"/>
<dbReference type="eggNOG" id="ENOG502ZC8H">
    <property type="taxonomic scope" value="Bacteria"/>
</dbReference>
<dbReference type="HOGENOM" id="CLU_052029_0_0_0"/>
<protein>
    <recommendedName>
        <fullName evidence="1">Pvc16 N-terminal domain-containing protein</fullName>
    </recommendedName>
</protein>
<name>E8X5E7_GRATM</name>
<dbReference type="OrthoDB" id="527247at2"/>
<dbReference type="KEGG" id="acm:AciX9_2459"/>